<accession>S6AT29</accession>
<evidence type="ECO:0000313" key="4">
    <source>
        <dbReference type="Proteomes" id="UP000015503"/>
    </source>
</evidence>
<sequence length="413" mass="45782">MNKYLLSLGLALSSLSAMADQSAGPASPVGVPPAATPPKPFPHISLRSDDGQSSLDIGGALRMNYRDENWDTTENNGRFLFDTFRLDVQATHQNFFSDVGYWFQDDGKRSIDRGFVGYKFNDTSSLQLGAPFKPFGLEPYPQFGWSYHIPFFLGYGSSAGAGAKYVYKDPEWHVQAGYFPRMLPGSLRYSPEVGRFSDLNDNAIPAIHSRQDNEKRDQVNLRVARNFAGDGWKTELGGSVAAARLYNATTRDDGDYWAGALHAVINRGNWSVTTQAIRYEFDPKNPAGVSDDSVLMGANGLTPAFLIASKASVASFNVAYDVLTPNMGMLKKLRFYNDYSRMFKDKSGWDDSQMYTAGVQFIAMPIMGWLDLTWGRNANPYGGAESGTGFTSTTSARSDEWLFRTNLNIGYYF</sequence>
<protein>
    <submittedName>
        <fullName evidence="3">Uncharacterized protein</fullName>
    </submittedName>
</protein>
<dbReference type="EMBL" id="AP013068">
    <property type="protein sequence ID" value="BAN47301.1"/>
    <property type="molecule type" value="Genomic_DNA"/>
</dbReference>
<name>S6AT29_METRE</name>
<dbReference type="SUPFAM" id="SSF56935">
    <property type="entry name" value="Porins"/>
    <property type="match status" value="1"/>
</dbReference>
<feature type="compositionally biased region" description="Pro residues" evidence="1">
    <location>
        <begin position="30"/>
        <end position="41"/>
    </location>
</feature>
<keyword evidence="4" id="KW-1185">Reference proteome</keyword>
<evidence type="ECO:0000256" key="2">
    <source>
        <dbReference type="SAM" id="SignalP"/>
    </source>
</evidence>
<dbReference type="eggNOG" id="COG3746">
    <property type="taxonomic scope" value="Bacteria"/>
</dbReference>
<dbReference type="STRING" id="1245471.PCA10_15690"/>
<feature type="signal peptide" evidence="2">
    <location>
        <begin position="1"/>
        <end position="19"/>
    </location>
</feature>
<evidence type="ECO:0000313" key="3">
    <source>
        <dbReference type="EMBL" id="BAN47301.1"/>
    </source>
</evidence>
<dbReference type="RefSeq" id="WP_016491503.1">
    <property type="nucleotide sequence ID" value="NC_021499.1"/>
</dbReference>
<dbReference type="OrthoDB" id="1397771at2"/>
<dbReference type="HOGENOM" id="CLU_043009_1_1_6"/>
<feature type="region of interest" description="Disordered" evidence="1">
    <location>
        <begin position="22"/>
        <end position="52"/>
    </location>
</feature>
<dbReference type="Proteomes" id="UP000015503">
    <property type="component" value="Chromosome"/>
</dbReference>
<proteinExistence type="predicted"/>
<reference evidence="3 4" key="1">
    <citation type="journal article" date="2013" name="Genome Announc.">
        <title>Complete Genome Sequence of the Carbazole Degrader Pseudomonas resinovorans Strain CA10 (NBRC 106553).</title>
        <authorList>
            <person name="Shintani M."/>
            <person name="Hosoyama A."/>
            <person name="Ohji S."/>
            <person name="Tsuchikane K."/>
            <person name="Takarada H."/>
            <person name="Yamazoe A."/>
            <person name="Fujita N."/>
            <person name="Nojiri H."/>
        </authorList>
    </citation>
    <scope>NUCLEOTIDE SEQUENCE [LARGE SCALE GENOMIC DNA]</scope>
    <source>
        <strain evidence="3 4">NBRC 106553</strain>
    </source>
</reference>
<organism evidence="3 4">
    <name type="scientific">Metapseudomonas resinovorans NBRC 106553</name>
    <dbReference type="NCBI Taxonomy" id="1245471"/>
    <lineage>
        <taxon>Bacteria</taxon>
        <taxon>Pseudomonadati</taxon>
        <taxon>Pseudomonadota</taxon>
        <taxon>Gammaproteobacteria</taxon>
        <taxon>Pseudomonadales</taxon>
        <taxon>Pseudomonadaceae</taxon>
        <taxon>Metapseudomonas</taxon>
    </lineage>
</organism>
<dbReference type="KEGG" id="pre:PCA10_15690"/>
<gene>
    <name evidence="3" type="ORF">PCA10_15690</name>
</gene>
<keyword evidence="2" id="KW-0732">Signal</keyword>
<dbReference type="AlphaFoldDB" id="S6AT29"/>
<evidence type="ECO:0000256" key="1">
    <source>
        <dbReference type="SAM" id="MobiDB-lite"/>
    </source>
</evidence>
<feature type="chain" id="PRO_5004536497" evidence="2">
    <location>
        <begin position="20"/>
        <end position="413"/>
    </location>
</feature>
<dbReference type="PATRIC" id="fig|1245471.3.peg.1588"/>